<evidence type="ECO:0000313" key="2">
    <source>
        <dbReference type="Proteomes" id="UP000652761"/>
    </source>
</evidence>
<organism evidence="1 2">
    <name type="scientific">Colocasia esculenta</name>
    <name type="common">Wild taro</name>
    <name type="synonym">Arum esculentum</name>
    <dbReference type="NCBI Taxonomy" id="4460"/>
    <lineage>
        <taxon>Eukaryota</taxon>
        <taxon>Viridiplantae</taxon>
        <taxon>Streptophyta</taxon>
        <taxon>Embryophyta</taxon>
        <taxon>Tracheophyta</taxon>
        <taxon>Spermatophyta</taxon>
        <taxon>Magnoliopsida</taxon>
        <taxon>Liliopsida</taxon>
        <taxon>Araceae</taxon>
        <taxon>Aroideae</taxon>
        <taxon>Colocasieae</taxon>
        <taxon>Colocasia</taxon>
    </lineage>
</organism>
<gene>
    <name evidence="1" type="ORF">Taro_020546</name>
</gene>
<protein>
    <submittedName>
        <fullName evidence="1">Uncharacterized protein</fullName>
    </submittedName>
</protein>
<dbReference type="Proteomes" id="UP000652761">
    <property type="component" value="Unassembled WGS sequence"/>
</dbReference>
<evidence type="ECO:0000313" key="1">
    <source>
        <dbReference type="EMBL" id="MQL87992.1"/>
    </source>
</evidence>
<dbReference type="EMBL" id="NMUH01001021">
    <property type="protein sequence ID" value="MQL87992.1"/>
    <property type="molecule type" value="Genomic_DNA"/>
</dbReference>
<dbReference type="AlphaFoldDB" id="A0A843UNY8"/>
<name>A0A843UNY8_COLES</name>
<reference evidence="1" key="1">
    <citation type="submission" date="2017-07" db="EMBL/GenBank/DDBJ databases">
        <title>Taro Niue Genome Assembly and Annotation.</title>
        <authorList>
            <person name="Atibalentja N."/>
            <person name="Keating K."/>
            <person name="Fields C.J."/>
        </authorList>
    </citation>
    <scope>NUCLEOTIDE SEQUENCE</scope>
    <source>
        <strain evidence="1">Niue_2</strain>
        <tissue evidence="1">Leaf</tissue>
    </source>
</reference>
<accession>A0A843UNY8</accession>
<proteinExistence type="predicted"/>
<sequence length="97" mass="11224">MVAVWVKDSGFRSRGTSPDFHTLFVLFLFGLKRRPVGCEEKASCDWMYDDVSTWMDRNGGSSGAPERRVRHHGIFQTMETKVRKRRRHACRAPPLGR</sequence>
<comment type="caution">
    <text evidence="1">The sequence shown here is derived from an EMBL/GenBank/DDBJ whole genome shotgun (WGS) entry which is preliminary data.</text>
</comment>
<keyword evidence="2" id="KW-1185">Reference proteome</keyword>